<keyword evidence="2" id="KW-1185">Reference proteome</keyword>
<evidence type="ECO:0000313" key="2">
    <source>
        <dbReference type="Proteomes" id="UP000306319"/>
    </source>
</evidence>
<accession>A0AC61RDJ3</accession>
<evidence type="ECO:0000313" key="1">
    <source>
        <dbReference type="EMBL" id="TGY77605.1"/>
    </source>
</evidence>
<organism evidence="1 2">
    <name type="scientific">Lepagella muris</name>
    <dbReference type="NCBI Taxonomy" id="3032870"/>
    <lineage>
        <taxon>Bacteria</taxon>
        <taxon>Pseudomonadati</taxon>
        <taxon>Bacteroidota</taxon>
        <taxon>Bacteroidia</taxon>
        <taxon>Bacteroidales</taxon>
        <taxon>Muribaculaceae</taxon>
        <taxon>Lepagella</taxon>
    </lineage>
</organism>
<comment type="caution">
    <text evidence="1">The sequence shown here is derived from an EMBL/GenBank/DDBJ whole genome shotgun (WGS) entry which is preliminary data.</text>
</comment>
<sequence length="154" mass="17236">MNLKNFNFMGVVSRICGVLLAVLGFGCSSDKPDEPEILYMYGTPIGEFEIKGHVMSEDGKVVEKATMRATDSQFPSGIYSYATAYTDSEGNYTVVGTGFPEKMKVVCIPEDNRLEPDSVEVELKFIRDKDDENIWYMGKSTATVDFNLKKRAEE</sequence>
<proteinExistence type="predicted"/>
<protein>
    <submittedName>
        <fullName evidence="1">Uncharacterized protein</fullName>
    </submittedName>
</protein>
<name>A0AC61RDJ3_9BACT</name>
<gene>
    <name evidence="1" type="ORF">E5331_13570</name>
</gene>
<reference evidence="1" key="1">
    <citation type="submission" date="2019-04" db="EMBL/GenBank/DDBJ databases">
        <title>Microbes associate with the intestines of laboratory mice.</title>
        <authorList>
            <person name="Navarre W."/>
            <person name="Wong E."/>
            <person name="Huang K."/>
            <person name="Tropini C."/>
            <person name="Ng K."/>
            <person name="Yu B."/>
        </authorList>
    </citation>
    <scope>NUCLEOTIDE SEQUENCE</scope>
    <source>
        <strain evidence="1">NM04_E33</strain>
    </source>
</reference>
<dbReference type="Proteomes" id="UP000306319">
    <property type="component" value="Unassembled WGS sequence"/>
</dbReference>
<dbReference type="EMBL" id="SRYB01000022">
    <property type="protein sequence ID" value="TGY77605.1"/>
    <property type="molecule type" value="Genomic_DNA"/>
</dbReference>